<reference evidence="2" key="1">
    <citation type="journal article" date="2019" name="Int. J. Syst. Evol. Microbiol.">
        <title>The Global Catalogue of Microorganisms (GCM) 10K type strain sequencing project: providing services to taxonomists for standard genome sequencing and annotation.</title>
        <authorList>
            <consortium name="The Broad Institute Genomics Platform"/>
            <consortium name="The Broad Institute Genome Sequencing Center for Infectious Disease"/>
            <person name="Wu L."/>
            <person name="Ma J."/>
        </authorList>
    </citation>
    <scope>NUCLEOTIDE SEQUENCE [LARGE SCALE GENOMIC DNA]</scope>
    <source>
        <strain evidence="2">CGMCC 1.15461</strain>
    </source>
</reference>
<protein>
    <recommendedName>
        <fullName evidence="3">Cell division protein</fullName>
    </recommendedName>
</protein>
<evidence type="ECO:0000313" key="2">
    <source>
        <dbReference type="Proteomes" id="UP000615760"/>
    </source>
</evidence>
<accession>A0ABQ1K686</accession>
<sequence>MPVIKIDTYIKADIKIVFDLSRSIDLHLVSAAQTNEKAIAGKTSGLMELGETVTWQAKHFGVTQKLTVIIADLQSPDYFADEMIKGVFKTMRHEHFFKTIGKQVKMTDVFAYTSPLGILGKLADALFLKNYMSSFLKKRNEIIKEIAEDLEKYKKILPL</sequence>
<name>A0ABQ1K686_9FLAO</name>
<dbReference type="Proteomes" id="UP000615760">
    <property type="component" value="Unassembled WGS sequence"/>
</dbReference>
<evidence type="ECO:0008006" key="3">
    <source>
        <dbReference type="Google" id="ProtNLM"/>
    </source>
</evidence>
<proteinExistence type="predicted"/>
<dbReference type="CDD" id="cd07820">
    <property type="entry name" value="SRPBCC_3"/>
    <property type="match status" value="1"/>
</dbReference>
<organism evidence="1 2">
    <name type="scientific">Flavobacterium suaedae</name>
    <dbReference type="NCBI Taxonomy" id="1767027"/>
    <lineage>
        <taxon>Bacteria</taxon>
        <taxon>Pseudomonadati</taxon>
        <taxon>Bacteroidota</taxon>
        <taxon>Flavobacteriia</taxon>
        <taxon>Flavobacteriales</taxon>
        <taxon>Flavobacteriaceae</taxon>
        <taxon>Flavobacterium</taxon>
    </lineage>
</organism>
<comment type="caution">
    <text evidence="1">The sequence shown here is derived from an EMBL/GenBank/DDBJ whole genome shotgun (WGS) entry which is preliminary data.</text>
</comment>
<keyword evidence="2" id="KW-1185">Reference proteome</keyword>
<dbReference type="EMBL" id="BMJE01000008">
    <property type="protein sequence ID" value="GGB85554.1"/>
    <property type="molecule type" value="Genomic_DNA"/>
</dbReference>
<gene>
    <name evidence="1" type="ORF">GCM10007424_27020</name>
</gene>
<dbReference type="Gene3D" id="3.30.530.20">
    <property type="match status" value="1"/>
</dbReference>
<dbReference type="SUPFAM" id="SSF55961">
    <property type="entry name" value="Bet v1-like"/>
    <property type="match status" value="1"/>
</dbReference>
<dbReference type="RefSeq" id="WP_188621846.1">
    <property type="nucleotide sequence ID" value="NZ_BMJE01000008.1"/>
</dbReference>
<dbReference type="InterPro" id="IPR023393">
    <property type="entry name" value="START-like_dom_sf"/>
</dbReference>
<evidence type="ECO:0000313" key="1">
    <source>
        <dbReference type="EMBL" id="GGB85554.1"/>
    </source>
</evidence>